<evidence type="ECO:0000259" key="1">
    <source>
        <dbReference type="Pfam" id="PF13529"/>
    </source>
</evidence>
<dbReference type="Pfam" id="PF13529">
    <property type="entry name" value="Peptidase_C39_2"/>
    <property type="match status" value="1"/>
</dbReference>
<sequence length="197" mass="22245">MKVPYFSQWESFHLANDIIHHQLPLSHDPLWEQSGADSPEEYAKWANHICGMACLKMLLAARSGKIYPLLKLTKMATEYGAYQIEDEHIKGMIYAPVVSMLSEQFGIFSQIVTGMAAEKIHEVFTQDSLYIASVHPSIRWPTRLPEKKGGHLVLVTNATPEEITFHNPSGANIQSQIDVKMSVDIFGRFYAERGILI</sequence>
<reference evidence="2" key="1">
    <citation type="submission" date="2013-07" db="EMBL/GenBank/DDBJ databases">
        <title>Sub-species coevolution in mutualistic symbiosis.</title>
        <authorList>
            <person name="Murfin K."/>
            <person name="Klassen J."/>
            <person name="Lee M."/>
            <person name="Forst S."/>
            <person name="Stock P."/>
            <person name="Goodrich-Blair H."/>
        </authorList>
    </citation>
    <scope>NUCLEOTIDE SEQUENCE [LARGE SCALE GENOMIC DNA]</scope>
    <source>
        <strain evidence="2">Puntauvense</strain>
    </source>
</reference>
<gene>
    <name evidence="2" type="ORF">XBP1_330022</name>
</gene>
<accession>A0A077NIF0</accession>
<dbReference type="Gene3D" id="3.90.70.10">
    <property type="entry name" value="Cysteine proteinases"/>
    <property type="match status" value="1"/>
</dbReference>
<comment type="caution">
    <text evidence="2">The sequence shown here is derived from an EMBL/GenBank/DDBJ whole genome shotgun (WGS) entry which is preliminary data.</text>
</comment>
<dbReference type="RefSeq" id="WP_038212950.1">
    <property type="nucleotide sequence ID" value="NZ_CAWLWN010000031.1"/>
</dbReference>
<name>A0A077NIF0_XENBV</name>
<dbReference type="HOGENOM" id="CLU_118121_0_0_6"/>
<dbReference type="Proteomes" id="UP000028511">
    <property type="component" value="Unassembled WGS sequence"/>
</dbReference>
<evidence type="ECO:0000313" key="2">
    <source>
        <dbReference type="EMBL" id="CDG98514.1"/>
    </source>
</evidence>
<dbReference type="EMBL" id="CBSW010000236">
    <property type="protein sequence ID" value="CDG98514.1"/>
    <property type="molecule type" value="Genomic_DNA"/>
</dbReference>
<proteinExistence type="predicted"/>
<dbReference type="InterPro" id="IPR039564">
    <property type="entry name" value="Peptidase_C39-like"/>
</dbReference>
<protein>
    <recommendedName>
        <fullName evidence="1">Peptidase C39-like domain-containing protein</fullName>
    </recommendedName>
</protein>
<dbReference type="AlphaFoldDB" id="A0A077NIF0"/>
<organism evidence="2">
    <name type="scientific">Xenorhabdus bovienii str. puntauvense</name>
    <dbReference type="NCBI Taxonomy" id="1398201"/>
    <lineage>
        <taxon>Bacteria</taxon>
        <taxon>Pseudomonadati</taxon>
        <taxon>Pseudomonadota</taxon>
        <taxon>Gammaproteobacteria</taxon>
        <taxon>Enterobacterales</taxon>
        <taxon>Morganellaceae</taxon>
        <taxon>Xenorhabdus</taxon>
    </lineage>
</organism>
<feature type="domain" description="Peptidase C39-like" evidence="1">
    <location>
        <begin position="2"/>
        <end position="168"/>
    </location>
</feature>